<gene>
    <name evidence="3" type="ORF">ACFFTP_30290</name>
</gene>
<dbReference type="RefSeq" id="WP_345484571.1">
    <property type="nucleotide sequence ID" value="NZ_BAAAWU010000001.1"/>
</dbReference>
<comment type="caution">
    <text evidence="3">The sequence shown here is derived from an EMBL/GenBank/DDBJ whole genome shotgun (WGS) entry which is preliminary data.</text>
</comment>
<sequence>MAHEHFPRTPGRPPSHAEPLWNTVEVFLPSAPPYIGMSRRITAGAMERWDGIPPDVAADTVLIVSELMTNAVQHGGGADAPQAVGLRIERSDGQLLVEVTDSSSKPAKLKRAGEQATEGRGLHLVEKLATAWGTSNKNHTTWARVSTEPQGSAC</sequence>
<dbReference type="GO" id="GO:0005524">
    <property type="term" value="F:ATP binding"/>
    <property type="evidence" value="ECO:0007669"/>
    <property type="project" value="UniProtKB-KW"/>
</dbReference>
<dbReference type="InterPro" id="IPR050267">
    <property type="entry name" value="Anti-sigma-factor_SerPK"/>
</dbReference>
<evidence type="ECO:0000259" key="2">
    <source>
        <dbReference type="Pfam" id="PF13581"/>
    </source>
</evidence>
<dbReference type="Proteomes" id="UP001589716">
    <property type="component" value="Unassembled WGS sequence"/>
</dbReference>
<keyword evidence="1" id="KW-0418">Kinase</keyword>
<dbReference type="PANTHER" id="PTHR35526">
    <property type="entry name" value="ANTI-SIGMA-F FACTOR RSBW-RELATED"/>
    <property type="match status" value="1"/>
</dbReference>
<dbReference type="Pfam" id="PF13581">
    <property type="entry name" value="HATPase_c_2"/>
    <property type="match status" value="1"/>
</dbReference>
<feature type="domain" description="Histidine kinase/HSP90-like ATPase" evidence="2">
    <location>
        <begin position="29"/>
        <end position="134"/>
    </location>
</feature>
<evidence type="ECO:0000313" key="4">
    <source>
        <dbReference type="Proteomes" id="UP001589716"/>
    </source>
</evidence>
<name>A0ABV5QYK2_9ACTN</name>
<evidence type="ECO:0000313" key="3">
    <source>
        <dbReference type="EMBL" id="MFB9558459.1"/>
    </source>
</evidence>
<dbReference type="InterPro" id="IPR036890">
    <property type="entry name" value="HATPase_C_sf"/>
</dbReference>
<keyword evidence="1" id="KW-0808">Transferase</keyword>
<dbReference type="CDD" id="cd16936">
    <property type="entry name" value="HATPase_RsbW-like"/>
    <property type="match status" value="1"/>
</dbReference>
<dbReference type="PANTHER" id="PTHR35526:SF3">
    <property type="entry name" value="ANTI-SIGMA-F FACTOR RSBW"/>
    <property type="match status" value="1"/>
</dbReference>
<proteinExistence type="predicted"/>
<accession>A0ABV5QYK2</accession>
<organism evidence="3 4">
    <name type="scientific">Streptomyces roseoviridis</name>
    <dbReference type="NCBI Taxonomy" id="67361"/>
    <lineage>
        <taxon>Bacteria</taxon>
        <taxon>Bacillati</taxon>
        <taxon>Actinomycetota</taxon>
        <taxon>Actinomycetes</taxon>
        <taxon>Kitasatosporales</taxon>
        <taxon>Streptomycetaceae</taxon>
        <taxon>Streptomyces</taxon>
    </lineage>
</organism>
<protein>
    <submittedName>
        <fullName evidence="3">ATP-binding protein</fullName>
    </submittedName>
</protein>
<evidence type="ECO:0000256" key="1">
    <source>
        <dbReference type="ARBA" id="ARBA00022527"/>
    </source>
</evidence>
<keyword evidence="1" id="KW-0723">Serine/threonine-protein kinase</keyword>
<keyword evidence="3" id="KW-0547">Nucleotide-binding</keyword>
<keyword evidence="3" id="KW-0067">ATP-binding</keyword>
<dbReference type="InterPro" id="IPR003594">
    <property type="entry name" value="HATPase_dom"/>
</dbReference>
<dbReference type="Gene3D" id="3.30.565.10">
    <property type="entry name" value="Histidine kinase-like ATPase, C-terminal domain"/>
    <property type="match status" value="1"/>
</dbReference>
<reference evidence="3 4" key="1">
    <citation type="submission" date="2024-09" db="EMBL/GenBank/DDBJ databases">
        <authorList>
            <person name="Sun Q."/>
            <person name="Mori K."/>
        </authorList>
    </citation>
    <scope>NUCLEOTIDE SEQUENCE [LARGE SCALE GENOMIC DNA]</scope>
    <source>
        <strain evidence="3 4">JCM 4414</strain>
    </source>
</reference>
<keyword evidence="4" id="KW-1185">Reference proteome</keyword>
<dbReference type="EMBL" id="JBHMCT010000023">
    <property type="protein sequence ID" value="MFB9558459.1"/>
    <property type="molecule type" value="Genomic_DNA"/>
</dbReference>
<dbReference type="SUPFAM" id="SSF55874">
    <property type="entry name" value="ATPase domain of HSP90 chaperone/DNA topoisomerase II/histidine kinase"/>
    <property type="match status" value="1"/>
</dbReference>